<dbReference type="Proteomes" id="UP000005867">
    <property type="component" value="Chromosome"/>
</dbReference>
<evidence type="ECO:0000313" key="2">
    <source>
        <dbReference type="Proteomes" id="UP000005867"/>
    </source>
</evidence>
<gene>
    <name evidence="1" type="ORF">P186_1727</name>
</gene>
<protein>
    <submittedName>
        <fullName evidence="1">Uncharacterized protein</fullName>
    </submittedName>
</protein>
<dbReference type="BioCyc" id="PSP1104324:GJSN-1692-MONOMER"/>
<sequence>MDFHNGSFDGFTYLKFWSYYKNLNVILSNIKSENFKRSSIY</sequence>
<dbReference type="STRING" id="1104324.P186_1727"/>
<proteinExistence type="predicted"/>
<dbReference type="AlphaFoldDB" id="G7VGN7"/>
<evidence type="ECO:0000313" key="1">
    <source>
        <dbReference type="EMBL" id="AET33137.1"/>
    </source>
</evidence>
<dbReference type="HOGENOM" id="CLU_3263968_0_0_2"/>
<organism evidence="1 2">
    <name type="scientific">Pyrobaculum ferrireducens</name>
    <dbReference type="NCBI Taxonomy" id="1104324"/>
    <lineage>
        <taxon>Archaea</taxon>
        <taxon>Thermoproteota</taxon>
        <taxon>Thermoprotei</taxon>
        <taxon>Thermoproteales</taxon>
        <taxon>Thermoproteaceae</taxon>
        <taxon>Pyrobaculum</taxon>
    </lineage>
</organism>
<accession>G7VGN7</accession>
<reference evidence="1 2" key="1">
    <citation type="journal article" date="2012" name="J. Bacteriol.">
        <title>Complete genome sequence of strain 1860, a crenarchaeon of the genus pyrobaculum able to grow with various electron acceptors.</title>
        <authorList>
            <person name="Mardanov A.V."/>
            <person name="Gumerov V.M."/>
            <person name="Slobodkina G.B."/>
            <person name="Beletsky A.V."/>
            <person name="Bonch-Osmolovskaya E.A."/>
            <person name="Ravin N.V."/>
            <person name="Skryabin K.G."/>
        </authorList>
    </citation>
    <scope>NUCLEOTIDE SEQUENCE [LARGE SCALE GENOMIC DNA]</scope>
    <source>
        <strain evidence="1 2">1860</strain>
    </source>
</reference>
<dbReference type="EMBL" id="CP003098">
    <property type="protein sequence ID" value="AET33137.1"/>
    <property type="molecule type" value="Genomic_DNA"/>
</dbReference>
<dbReference type="KEGG" id="pyr:P186_1727"/>
<name>G7VGN7_9CREN</name>
<keyword evidence="2" id="KW-1185">Reference proteome</keyword>